<reference evidence="2" key="1">
    <citation type="submission" date="2016-11" db="EMBL/GenBank/DDBJ databases">
        <authorList>
            <person name="Varghese N."/>
            <person name="Submissions S."/>
        </authorList>
    </citation>
    <scope>NUCLEOTIDE SEQUENCE [LARGE SCALE GENOMIC DNA]</scope>
    <source>
        <strain evidence="2">DSM 13643</strain>
    </source>
</reference>
<accession>A0A1M5TV47</accession>
<dbReference type="AlphaFoldDB" id="A0A1M5TV47"/>
<keyword evidence="2" id="KW-1185">Reference proteome</keyword>
<evidence type="ECO:0000313" key="1">
    <source>
        <dbReference type="EMBL" id="SHH54476.1"/>
    </source>
</evidence>
<organism evidence="1 2">
    <name type="scientific">Caloranaerobacter azorensis DSM 13643</name>
    <dbReference type="NCBI Taxonomy" id="1121264"/>
    <lineage>
        <taxon>Bacteria</taxon>
        <taxon>Bacillati</taxon>
        <taxon>Bacillota</taxon>
        <taxon>Tissierellia</taxon>
        <taxon>Tissierellales</taxon>
        <taxon>Thermohalobacteraceae</taxon>
        <taxon>Caloranaerobacter</taxon>
    </lineage>
</organism>
<sequence length="46" mass="5227">MNNFVLELSKAIEQLAIERGMSVKPLIGQALEMLQRSEWDGSTTKY</sequence>
<protein>
    <submittedName>
        <fullName evidence="1">Uncharacterized protein</fullName>
    </submittedName>
</protein>
<dbReference type="EMBL" id="FQXO01000025">
    <property type="protein sequence ID" value="SHH54476.1"/>
    <property type="molecule type" value="Genomic_DNA"/>
</dbReference>
<dbReference type="Proteomes" id="UP000183967">
    <property type="component" value="Unassembled WGS sequence"/>
</dbReference>
<dbReference type="RefSeq" id="WP_159430386.1">
    <property type="nucleotide sequence ID" value="NZ_FQXO01000025.1"/>
</dbReference>
<proteinExistence type="predicted"/>
<name>A0A1M5TV47_9FIRM</name>
<evidence type="ECO:0000313" key="2">
    <source>
        <dbReference type="Proteomes" id="UP000183967"/>
    </source>
</evidence>
<gene>
    <name evidence="1" type="ORF">SAMN02745135_01146</name>
</gene>